<dbReference type="OrthoDB" id="1687175at2759"/>
<organism evidence="1 2">
    <name type="scientific">Paramuricea clavata</name>
    <name type="common">Red gorgonian</name>
    <name type="synonym">Violescent sea-whip</name>
    <dbReference type="NCBI Taxonomy" id="317549"/>
    <lineage>
        <taxon>Eukaryota</taxon>
        <taxon>Metazoa</taxon>
        <taxon>Cnidaria</taxon>
        <taxon>Anthozoa</taxon>
        <taxon>Octocorallia</taxon>
        <taxon>Malacalcyonacea</taxon>
        <taxon>Plexauridae</taxon>
        <taxon>Paramuricea</taxon>
    </lineage>
</organism>
<proteinExistence type="predicted"/>
<dbReference type="AlphaFoldDB" id="A0A6S7K833"/>
<gene>
    <name evidence="1" type="ORF">PACLA_8A068564</name>
</gene>
<keyword evidence="2" id="KW-1185">Reference proteome</keyword>
<dbReference type="EMBL" id="CACRXK020012978">
    <property type="protein sequence ID" value="CAB4024353.1"/>
    <property type="molecule type" value="Genomic_DNA"/>
</dbReference>
<evidence type="ECO:0000313" key="1">
    <source>
        <dbReference type="EMBL" id="CAB4024353.1"/>
    </source>
</evidence>
<protein>
    <submittedName>
        <fullName evidence="1">Uncharacterized protein</fullName>
    </submittedName>
</protein>
<comment type="caution">
    <text evidence="1">The sequence shown here is derived from an EMBL/GenBank/DDBJ whole genome shotgun (WGS) entry which is preliminary data.</text>
</comment>
<name>A0A6S7K833_PARCT</name>
<feature type="non-terminal residue" evidence="1">
    <location>
        <position position="1"/>
    </location>
</feature>
<reference evidence="1" key="1">
    <citation type="submission" date="2020-04" db="EMBL/GenBank/DDBJ databases">
        <authorList>
            <person name="Alioto T."/>
            <person name="Alioto T."/>
            <person name="Gomez Garrido J."/>
        </authorList>
    </citation>
    <scope>NUCLEOTIDE SEQUENCE</scope>
    <source>
        <strain evidence="1">A484AB</strain>
    </source>
</reference>
<dbReference type="Proteomes" id="UP001152795">
    <property type="component" value="Unassembled WGS sequence"/>
</dbReference>
<evidence type="ECO:0000313" key="2">
    <source>
        <dbReference type="Proteomes" id="UP001152795"/>
    </source>
</evidence>
<sequence>GLSRYKNTRPTTVEELGSILDKMRTHSKTVESNLDNVLNGQKRPKNKKEYKEAKRLLNEVQTKYNEVRCESLRSTTMAADILQKPGVSAPATPAANTRDVLLSRGRTRGTNGIASHNGAKKELSKEV</sequence>
<accession>A0A6S7K833</accession>